<gene>
    <name evidence="2" type="ORF">HNR25_002113</name>
</gene>
<comment type="caution">
    <text evidence="2">The sequence shown here is derived from an EMBL/GenBank/DDBJ whole genome shotgun (WGS) entry which is preliminary data.</text>
</comment>
<dbReference type="EMBL" id="JACHLY010000001">
    <property type="protein sequence ID" value="MBB5998362.1"/>
    <property type="molecule type" value="Genomic_DNA"/>
</dbReference>
<evidence type="ECO:0000313" key="3">
    <source>
        <dbReference type="Proteomes" id="UP000578077"/>
    </source>
</evidence>
<dbReference type="InterPro" id="IPR002125">
    <property type="entry name" value="CMP_dCMP_dom"/>
</dbReference>
<dbReference type="AlphaFoldDB" id="A0A841E6D6"/>
<accession>A0A841E6D6</accession>
<feature type="domain" description="CMP/dCMP-type deaminase" evidence="1">
    <location>
        <begin position="6"/>
        <end position="130"/>
    </location>
</feature>
<dbReference type="CDD" id="cd01285">
    <property type="entry name" value="nucleoside_deaminase"/>
    <property type="match status" value="1"/>
</dbReference>
<dbReference type="PROSITE" id="PS51747">
    <property type="entry name" value="CYT_DCMP_DEAMINASES_2"/>
    <property type="match status" value="1"/>
</dbReference>
<dbReference type="SUPFAM" id="SSF53927">
    <property type="entry name" value="Cytidine deaminase-like"/>
    <property type="match status" value="1"/>
</dbReference>
<organism evidence="2 3">
    <name type="scientific">Streptomonospora salina</name>
    <dbReference type="NCBI Taxonomy" id="104205"/>
    <lineage>
        <taxon>Bacteria</taxon>
        <taxon>Bacillati</taxon>
        <taxon>Actinomycetota</taxon>
        <taxon>Actinomycetes</taxon>
        <taxon>Streptosporangiales</taxon>
        <taxon>Nocardiopsidaceae</taxon>
        <taxon>Streptomonospora</taxon>
    </lineage>
</organism>
<dbReference type="Proteomes" id="UP000578077">
    <property type="component" value="Unassembled WGS sequence"/>
</dbReference>
<evidence type="ECO:0000259" key="1">
    <source>
        <dbReference type="PROSITE" id="PS51747"/>
    </source>
</evidence>
<protein>
    <submittedName>
        <fullName evidence="2">tRNA(Arg) A34 adenosine deaminase TadA</fullName>
    </submittedName>
</protein>
<sequence length="170" mass="18013">MGLTVSALRALMERAVDACIAHVDGGGLPFVGVVADETGAISAFGVNKVSETGDQSAHAEIVAMRDATVSHRLKNLAGTSLLATGEPCGLCYRYAIERGVDAVYIALGRDAVAERGFDYRASYPAMGISDDELDGFVHRIPVERGTEPFARYLWSETNPGTNTHPSKGTP</sequence>
<proteinExistence type="predicted"/>
<dbReference type="Pfam" id="PF00383">
    <property type="entry name" value="dCMP_cyt_deam_1"/>
    <property type="match status" value="1"/>
</dbReference>
<dbReference type="GO" id="GO:0003824">
    <property type="term" value="F:catalytic activity"/>
    <property type="evidence" value="ECO:0007669"/>
    <property type="project" value="InterPro"/>
</dbReference>
<dbReference type="InterPro" id="IPR016193">
    <property type="entry name" value="Cytidine_deaminase-like"/>
</dbReference>
<evidence type="ECO:0000313" key="2">
    <source>
        <dbReference type="EMBL" id="MBB5998362.1"/>
    </source>
</evidence>
<name>A0A841E6D6_9ACTN</name>
<dbReference type="RefSeq" id="WP_221457492.1">
    <property type="nucleotide sequence ID" value="NZ_BAABKT010000014.1"/>
</dbReference>
<reference evidence="2 3" key="1">
    <citation type="submission" date="2020-08" db="EMBL/GenBank/DDBJ databases">
        <title>Sequencing the genomes of 1000 actinobacteria strains.</title>
        <authorList>
            <person name="Klenk H.-P."/>
        </authorList>
    </citation>
    <scope>NUCLEOTIDE SEQUENCE [LARGE SCALE GENOMIC DNA]</scope>
    <source>
        <strain evidence="2 3">DSM 44593</strain>
    </source>
</reference>
<dbReference type="Gene3D" id="3.40.140.10">
    <property type="entry name" value="Cytidine Deaminase, domain 2"/>
    <property type="match status" value="1"/>
</dbReference>
<keyword evidence="3" id="KW-1185">Reference proteome</keyword>